<dbReference type="PROSITE" id="PS00109">
    <property type="entry name" value="PROTEIN_KINASE_TYR"/>
    <property type="match status" value="1"/>
</dbReference>
<comment type="catalytic activity">
    <reaction evidence="3">
        <text>L-seryl-[protein] + ATP = O-phospho-L-seryl-[protein] + ADP + H(+)</text>
        <dbReference type="Rhea" id="RHEA:17989"/>
        <dbReference type="Rhea" id="RHEA-COMP:9863"/>
        <dbReference type="Rhea" id="RHEA-COMP:11604"/>
        <dbReference type="ChEBI" id="CHEBI:15378"/>
        <dbReference type="ChEBI" id="CHEBI:29999"/>
        <dbReference type="ChEBI" id="CHEBI:30616"/>
        <dbReference type="ChEBI" id="CHEBI:83421"/>
        <dbReference type="ChEBI" id="CHEBI:456216"/>
        <dbReference type="EC" id="2.7.11.1"/>
    </reaction>
</comment>
<dbReference type="InterPro" id="IPR008266">
    <property type="entry name" value="Tyr_kinase_AS"/>
</dbReference>
<feature type="region of interest" description="Disordered" evidence="4">
    <location>
        <begin position="386"/>
        <end position="407"/>
    </location>
</feature>
<dbReference type="AlphaFoldDB" id="A0A2K3QL82"/>
<dbReference type="OrthoDB" id="8905873at2759"/>
<gene>
    <name evidence="5" type="ORF">TCAP_01765</name>
</gene>
<dbReference type="EMBL" id="NRSZ01000279">
    <property type="protein sequence ID" value="PNY28303.1"/>
    <property type="molecule type" value="Genomic_DNA"/>
</dbReference>
<organism evidence="5 6">
    <name type="scientific">Tolypocladium capitatum</name>
    <dbReference type="NCBI Taxonomy" id="45235"/>
    <lineage>
        <taxon>Eukaryota</taxon>
        <taxon>Fungi</taxon>
        <taxon>Dikarya</taxon>
        <taxon>Ascomycota</taxon>
        <taxon>Pezizomycotina</taxon>
        <taxon>Sordariomycetes</taxon>
        <taxon>Hypocreomycetidae</taxon>
        <taxon>Hypocreales</taxon>
        <taxon>Ophiocordycipitaceae</taxon>
        <taxon>Tolypocladium</taxon>
    </lineage>
</organism>
<dbReference type="EC" id="2.7.11.1" evidence="1"/>
<dbReference type="PANTHER" id="PTHR37171">
    <property type="entry name" value="SERINE/THREONINE-PROTEIN KINASE YRZF-RELATED"/>
    <property type="match status" value="1"/>
</dbReference>
<feature type="compositionally biased region" description="Basic and acidic residues" evidence="4">
    <location>
        <begin position="16"/>
        <end position="35"/>
    </location>
</feature>
<protein>
    <recommendedName>
        <fullName evidence="1">non-specific serine/threonine protein kinase</fullName>
        <ecNumber evidence="1">2.7.11.1</ecNumber>
    </recommendedName>
</protein>
<evidence type="ECO:0000256" key="3">
    <source>
        <dbReference type="ARBA" id="ARBA00048679"/>
    </source>
</evidence>
<evidence type="ECO:0000256" key="1">
    <source>
        <dbReference type="ARBA" id="ARBA00012513"/>
    </source>
</evidence>
<dbReference type="InterPro" id="IPR052396">
    <property type="entry name" value="Meiotic_Drive_Suppr_Kinase"/>
</dbReference>
<evidence type="ECO:0000313" key="5">
    <source>
        <dbReference type="EMBL" id="PNY28303.1"/>
    </source>
</evidence>
<comment type="catalytic activity">
    <reaction evidence="2">
        <text>L-threonyl-[protein] + ATP = O-phospho-L-threonyl-[protein] + ADP + H(+)</text>
        <dbReference type="Rhea" id="RHEA:46608"/>
        <dbReference type="Rhea" id="RHEA-COMP:11060"/>
        <dbReference type="Rhea" id="RHEA-COMP:11605"/>
        <dbReference type="ChEBI" id="CHEBI:15378"/>
        <dbReference type="ChEBI" id="CHEBI:30013"/>
        <dbReference type="ChEBI" id="CHEBI:30616"/>
        <dbReference type="ChEBI" id="CHEBI:61977"/>
        <dbReference type="ChEBI" id="CHEBI:456216"/>
        <dbReference type="EC" id="2.7.11.1"/>
    </reaction>
</comment>
<evidence type="ECO:0000256" key="2">
    <source>
        <dbReference type="ARBA" id="ARBA00047899"/>
    </source>
</evidence>
<dbReference type="InterPro" id="IPR011009">
    <property type="entry name" value="Kinase-like_dom_sf"/>
</dbReference>
<dbReference type="SUPFAM" id="SSF56112">
    <property type="entry name" value="Protein kinase-like (PK-like)"/>
    <property type="match status" value="1"/>
</dbReference>
<evidence type="ECO:0000256" key="4">
    <source>
        <dbReference type="SAM" id="MobiDB-lite"/>
    </source>
</evidence>
<dbReference type="GO" id="GO:0004674">
    <property type="term" value="F:protein serine/threonine kinase activity"/>
    <property type="evidence" value="ECO:0007669"/>
    <property type="project" value="UniProtKB-EC"/>
</dbReference>
<dbReference type="Gene3D" id="1.10.510.10">
    <property type="entry name" value="Transferase(Phosphotransferase) domain 1"/>
    <property type="match status" value="1"/>
</dbReference>
<feature type="region of interest" description="Disordered" evidence="4">
    <location>
        <begin position="16"/>
        <end position="36"/>
    </location>
</feature>
<evidence type="ECO:0000313" key="6">
    <source>
        <dbReference type="Proteomes" id="UP000236621"/>
    </source>
</evidence>
<dbReference type="Proteomes" id="UP000236621">
    <property type="component" value="Unassembled WGS sequence"/>
</dbReference>
<feature type="compositionally biased region" description="Basic and acidic residues" evidence="4">
    <location>
        <begin position="447"/>
        <end position="474"/>
    </location>
</feature>
<accession>A0A2K3QL82</accession>
<proteinExistence type="predicted"/>
<name>A0A2K3QL82_9HYPO</name>
<feature type="region of interest" description="Disordered" evidence="4">
    <location>
        <begin position="427"/>
        <end position="482"/>
    </location>
</feature>
<dbReference type="PANTHER" id="PTHR37171:SF1">
    <property type="entry name" value="SERINE_THREONINE-PROTEIN KINASE YRZF-RELATED"/>
    <property type="match status" value="1"/>
</dbReference>
<dbReference type="STRING" id="45235.A0A2K3QL82"/>
<sequence length="751" mass="85395">MAQPRSVEELEKLLAEAERGRQEERQRAEKAEEQTRPTTLDEYIAACHASIFPKFAVETNPKLTSKGSITNPRDKWCPENLKPWPDFLDQQRLTVGTLYDTFPTESRVFENRAFLAGLGNRISKRPIADEKMLESFLHNAVEDPVRAIIEQLKGVEEVSRAFELGDGIIFENHPHALSDVAEEVVDNDAPSIRPQTPDHRRDLNQLRPDQICIYRSDNTPSTRRTMVYICEYKLPHKLTTPHLRLGLRAMNIYKEVVNRKTIPTSVDPDARFQYHAEMLTASAITQTYHYMIEGGLSCGLLTTGEAIVFLKVDWDNPETLYYHLAEPGPEVLAHPTNFHSCTAVSQYLAFTLMALGMPRERKYGQEERLEVLERLMKWQQDFETTFRSIPENERSASDSSPGYQPITYAGVERAPCVTGGRKRRLTGYRVDAESLTMDNNQEPSDDESTHEPPDTPTPTDRDSREGTRRSERLQARQARTGGGQQDWQYCTQKCLVGLVTGGVLDSKCPNVALHRKAYDPAYPRHPINSEQWLRLLWKQMAQSLDAGIKKLPEGGARGVLFKVTLLAYGYTFVSKGTVRAFIKDLEHEAAVYQRLKPAQGVYVPVFLGAIDLRSMNKIYYYDHRVYVVYMMFLSWGGCPIDSAKSIGNVEKPLENMAIRSLGAMHQEGVIHNDVRLANMLFNPETKGVMMIDFERSLLLEPPRRPLAGLVLNKRKPERDAKEAAGDLTSRLRYRFFDDIVSVRTAFLGSSY</sequence>
<reference evidence="5 6" key="1">
    <citation type="submission" date="2017-08" db="EMBL/GenBank/DDBJ databases">
        <title>Harnessing the power of phylogenomics to disentangle the directionality and signatures of interkingdom host jumping in the parasitic fungal genus Tolypocladium.</title>
        <authorList>
            <person name="Quandt C.A."/>
            <person name="Patterson W."/>
            <person name="Spatafora J.W."/>
        </authorList>
    </citation>
    <scope>NUCLEOTIDE SEQUENCE [LARGE SCALE GENOMIC DNA]</scope>
    <source>
        <strain evidence="5 6">CBS 113982</strain>
    </source>
</reference>
<comment type="caution">
    <text evidence="5">The sequence shown here is derived from an EMBL/GenBank/DDBJ whole genome shotgun (WGS) entry which is preliminary data.</text>
</comment>
<keyword evidence="6" id="KW-1185">Reference proteome</keyword>